<dbReference type="EMBL" id="JACXBF010000334">
    <property type="protein sequence ID" value="MBD2801523.1"/>
    <property type="molecule type" value="Genomic_DNA"/>
</dbReference>
<accession>A0AAW3YZD9</accession>
<reference evidence="1" key="2">
    <citation type="journal article" date="2024" name="Toxins">
        <title>Genome Sequence Analysis of Native Xenorhabdus Strains Isolated from Entomopathogenic Nematodes in Argentina.</title>
        <authorList>
            <person name="Palma L."/>
            <person name="Frizzo L."/>
            <person name="Kaiser S."/>
            <person name="Berry C."/>
            <person name="Caballero P."/>
            <person name="Bode H.B."/>
            <person name="Del Valle E.E."/>
        </authorList>
    </citation>
    <scope>NUCLEOTIDE SEQUENCE</scope>
    <source>
        <strain evidence="1">M</strain>
    </source>
</reference>
<proteinExistence type="predicted"/>
<name>A0AAW3YZD9_9GAMM</name>
<gene>
    <name evidence="1" type="ORF">ID854_13930</name>
</gene>
<feature type="non-terminal residue" evidence="1">
    <location>
        <position position="67"/>
    </location>
</feature>
<protein>
    <submittedName>
        <fullName evidence="1">Uncharacterized protein</fullName>
    </submittedName>
</protein>
<reference evidence="1" key="1">
    <citation type="submission" date="2020-09" db="EMBL/GenBank/DDBJ databases">
        <authorList>
            <person name="Palma L."/>
            <person name="Caballero P."/>
            <person name="Berry C."/>
            <person name="Del Valle E."/>
        </authorList>
    </citation>
    <scope>NUCLEOTIDE SEQUENCE</scope>
    <source>
        <strain evidence="1">M</strain>
    </source>
</reference>
<sequence length="67" mass="7216">RPEVEGHPSGQSLHCVRALGIGNIRQQHQPFAVIGLAVLNFRFQGIVGLGGKSPVQLDTEENRCGPE</sequence>
<evidence type="ECO:0000313" key="1">
    <source>
        <dbReference type="EMBL" id="MBD2801523.1"/>
    </source>
</evidence>
<dbReference type="Proteomes" id="UP001193920">
    <property type="component" value="Unassembled WGS sequence"/>
</dbReference>
<feature type="non-terminal residue" evidence="1">
    <location>
        <position position="1"/>
    </location>
</feature>
<dbReference type="AlphaFoldDB" id="A0AAW3YZD9"/>
<comment type="caution">
    <text evidence="1">The sequence shown here is derived from an EMBL/GenBank/DDBJ whole genome shotgun (WGS) entry which is preliminary data.</text>
</comment>
<organism evidence="1">
    <name type="scientific">Xenorhabdus szentirmaii</name>
    <dbReference type="NCBI Taxonomy" id="290112"/>
    <lineage>
        <taxon>Bacteria</taxon>
        <taxon>Pseudomonadati</taxon>
        <taxon>Pseudomonadota</taxon>
        <taxon>Gammaproteobacteria</taxon>
        <taxon>Enterobacterales</taxon>
        <taxon>Morganellaceae</taxon>
        <taxon>Xenorhabdus</taxon>
    </lineage>
</organism>